<gene>
    <name evidence="2" type="ORF">SP6_11_00020</name>
</gene>
<evidence type="ECO:0000313" key="2">
    <source>
        <dbReference type="EMBL" id="GAN12503.1"/>
    </source>
</evidence>
<dbReference type="SUPFAM" id="SSF47240">
    <property type="entry name" value="Ferritin-like"/>
    <property type="match status" value="1"/>
</dbReference>
<dbReference type="EMBL" id="BBJS01000011">
    <property type="protein sequence ID" value="GAN12503.1"/>
    <property type="molecule type" value="Genomic_DNA"/>
</dbReference>
<reference evidence="2 3" key="1">
    <citation type="submission" date="2014-08" db="EMBL/GenBank/DDBJ databases">
        <title>Whole genome shotgun sequence of Sphingomonas paucimobilis NBRC 13935.</title>
        <authorList>
            <person name="Hosoyama A."/>
            <person name="Hashimoto M."/>
            <person name="Hosoyama Y."/>
            <person name="Noguchi M."/>
            <person name="Uohara A."/>
            <person name="Ohji S."/>
            <person name="Katano-Makiyama Y."/>
            <person name="Ichikawa N."/>
            <person name="Kimura A."/>
            <person name="Yamazoe A."/>
            <person name="Fujita N."/>
        </authorList>
    </citation>
    <scope>NUCLEOTIDE SEQUENCE [LARGE SCALE GENOMIC DNA]</scope>
    <source>
        <strain evidence="2 3">NBRC 13935</strain>
    </source>
</reference>
<dbReference type="AlphaFoldDB" id="A0A0C9NCL8"/>
<proteinExistence type="predicted"/>
<name>A0A0C9NCL8_SPHPI</name>
<organism evidence="2 3">
    <name type="scientific">Sphingomonas paucimobilis NBRC 13935</name>
    <dbReference type="NCBI Taxonomy" id="1219050"/>
    <lineage>
        <taxon>Bacteria</taxon>
        <taxon>Pseudomonadati</taxon>
        <taxon>Pseudomonadota</taxon>
        <taxon>Alphaproteobacteria</taxon>
        <taxon>Sphingomonadales</taxon>
        <taxon>Sphingomonadaceae</taxon>
        <taxon>Sphingomonas</taxon>
    </lineage>
</organism>
<sequence length="173" mass="19171">MTSLPHDVVLSVFVTGLKNAHAVEHQALALIDRQLDHLANYPDVADRLRLHRGETEQQIDRLEEILDSFNESRSMLKDAALSFSGNMAALGHIFAPDEILKNSFANFAFENFEAASYKSLITIADVGSFANATPLLTQSLNEELAMAAWVDENNATLTRRYLERRAAGETASH</sequence>
<dbReference type="InterPro" id="IPR012347">
    <property type="entry name" value="Ferritin-like"/>
</dbReference>
<feature type="coiled-coil region" evidence="1">
    <location>
        <begin position="45"/>
        <end position="79"/>
    </location>
</feature>
<dbReference type="Pfam" id="PF05974">
    <property type="entry name" value="DUF892"/>
    <property type="match status" value="1"/>
</dbReference>
<dbReference type="RefSeq" id="WP_037568029.1">
    <property type="nucleotide sequence ID" value="NZ_BBJS01000011.1"/>
</dbReference>
<dbReference type="Gene3D" id="1.20.1260.10">
    <property type="match status" value="1"/>
</dbReference>
<dbReference type="Proteomes" id="UP000032025">
    <property type="component" value="Unassembled WGS sequence"/>
</dbReference>
<dbReference type="InterPro" id="IPR009078">
    <property type="entry name" value="Ferritin-like_SF"/>
</dbReference>
<dbReference type="InterPro" id="IPR010287">
    <property type="entry name" value="DUF892_YciF-like"/>
</dbReference>
<evidence type="ECO:0000256" key="1">
    <source>
        <dbReference type="SAM" id="Coils"/>
    </source>
</evidence>
<keyword evidence="1" id="KW-0175">Coiled coil</keyword>
<comment type="caution">
    <text evidence="2">The sequence shown here is derived from an EMBL/GenBank/DDBJ whole genome shotgun (WGS) entry which is preliminary data.</text>
</comment>
<protein>
    <submittedName>
        <fullName evidence="2">DNA, contig: SP611</fullName>
    </submittedName>
</protein>
<dbReference type="GeneID" id="78526325"/>
<accession>A0A0C9NCL8</accession>
<keyword evidence="3" id="KW-1185">Reference proteome</keyword>
<evidence type="ECO:0000313" key="3">
    <source>
        <dbReference type="Proteomes" id="UP000032025"/>
    </source>
</evidence>